<feature type="transmembrane region" description="Helical" evidence="2">
    <location>
        <begin position="516"/>
        <end position="541"/>
    </location>
</feature>
<feature type="transmembrane region" description="Helical" evidence="2">
    <location>
        <begin position="368"/>
        <end position="390"/>
    </location>
</feature>
<proteinExistence type="predicted"/>
<evidence type="ECO:0000313" key="4">
    <source>
        <dbReference type="Proteomes" id="UP001499863"/>
    </source>
</evidence>
<organism evidence="3 4">
    <name type="scientific">Kitasatospora putterlickiae</name>
    <dbReference type="NCBI Taxonomy" id="221725"/>
    <lineage>
        <taxon>Bacteria</taxon>
        <taxon>Bacillati</taxon>
        <taxon>Actinomycetota</taxon>
        <taxon>Actinomycetes</taxon>
        <taxon>Kitasatosporales</taxon>
        <taxon>Streptomycetaceae</taxon>
        <taxon>Kitasatospora</taxon>
    </lineage>
</organism>
<keyword evidence="2" id="KW-1133">Transmembrane helix</keyword>
<feature type="transmembrane region" description="Helical" evidence="2">
    <location>
        <begin position="272"/>
        <end position="289"/>
    </location>
</feature>
<accession>A0ABP4ID62</accession>
<feature type="transmembrane region" description="Helical" evidence="2">
    <location>
        <begin position="547"/>
        <end position="571"/>
    </location>
</feature>
<feature type="transmembrane region" description="Helical" evidence="2">
    <location>
        <begin position="101"/>
        <end position="121"/>
    </location>
</feature>
<gene>
    <name evidence="3" type="ORF">GCM10009639_13090</name>
</gene>
<feature type="region of interest" description="Disordered" evidence="1">
    <location>
        <begin position="579"/>
        <end position="628"/>
    </location>
</feature>
<evidence type="ECO:0000313" key="3">
    <source>
        <dbReference type="EMBL" id="GAA1387711.1"/>
    </source>
</evidence>
<sequence>MAGGAGAVGTALLGLADYATPEAGFGVLALAQLLWSLGWALGPLVTGGDATLRPAWFAMVPMRPRGLAVGLLGAAFVGVTPLLALVAFGGLLLYGARQGPAAALVAVPAVLLQLLFVVLLAKVMPQVLGGVLRHRFGWELSALLVGLVMACLNSGWFALGFLARLGGGDWAAGTATALRALPSGWTVVAVDAARRADWVTAAAALGGLAGVCGLLLTAWAALLARQLVRGGGRRARPVAARVGRRLLPDTPAGAVLGKELLLWRRDPRRARFLRTAFWTGVFTALLPLLDGYDVLLPWAGVVAALFAGAFCVNLYGLDAGALWLTLVVPGAARADVRARQAAWLLVTAPVALLLTLAALPVAPGAVRPWVFAVLPAVLGAAAGLIPLMSVSAAAPSPDRPGGGPLDDLADESAEHVRAQGLAAFWLQLPAALPAAGVVLAGTLLSSAPLRWAGVPAGLLTGALCTWALGRSARRRLEARGPELLDVLHRGLRPTLQGAADAGPAATGLSRGRSVAVGLLTTGGVLLVAPQGLVALAMTLFVPSARGWFLALYLPKAVGIPLAVAFILLGALGLRAAHVLNRPGDPGDPGRAAPATRPRRRSWDHDRAAARHPGGPPPPRPSDHRPEAR</sequence>
<feature type="transmembrane region" description="Helical" evidence="2">
    <location>
        <begin position="449"/>
        <end position="469"/>
    </location>
</feature>
<name>A0ABP4ID62_9ACTN</name>
<feature type="transmembrane region" description="Helical" evidence="2">
    <location>
        <begin position="67"/>
        <end position="95"/>
    </location>
</feature>
<comment type="caution">
    <text evidence="3">The sequence shown here is derived from an EMBL/GenBank/DDBJ whole genome shotgun (WGS) entry which is preliminary data.</text>
</comment>
<feature type="transmembrane region" description="Helical" evidence="2">
    <location>
        <begin position="295"/>
        <end position="328"/>
    </location>
</feature>
<keyword evidence="2" id="KW-0472">Membrane</keyword>
<protein>
    <submittedName>
        <fullName evidence="3">Uncharacterized protein</fullName>
    </submittedName>
</protein>
<keyword evidence="4" id="KW-1185">Reference proteome</keyword>
<keyword evidence="2" id="KW-0812">Transmembrane</keyword>
<feature type="transmembrane region" description="Helical" evidence="2">
    <location>
        <begin position="422"/>
        <end position="443"/>
    </location>
</feature>
<evidence type="ECO:0000256" key="1">
    <source>
        <dbReference type="SAM" id="MobiDB-lite"/>
    </source>
</evidence>
<dbReference type="Proteomes" id="UP001499863">
    <property type="component" value="Unassembled WGS sequence"/>
</dbReference>
<dbReference type="EMBL" id="BAAAKJ010000062">
    <property type="protein sequence ID" value="GAA1387711.1"/>
    <property type="molecule type" value="Genomic_DNA"/>
</dbReference>
<feature type="transmembrane region" description="Helical" evidence="2">
    <location>
        <begin position="26"/>
        <end position="46"/>
    </location>
</feature>
<evidence type="ECO:0000256" key="2">
    <source>
        <dbReference type="SAM" id="Phobius"/>
    </source>
</evidence>
<feature type="transmembrane region" description="Helical" evidence="2">
    <location>
        <begin position="340"/>
        <end position="362"/>
    </location>
</feature>
<feature type="transmembrane region" description="Helical" evidence="2">
    <location>
        <begin position="198"/>
        <end position="224"/>
    </location>
</feature>
<reference evidence="4" key="1">
    <citation type="journal article" date="2019" name="Int. J. Syst. Evol. Microbiol.">
        <title>The Global Catalogue of Microorganisms (GCM) 10K type strain sequencing project: providing services to taxonomists for standard genome sequencing and annotation.</title>
        <authorList>
            <consortium name="The Broad Institute Genomics Platform"/>
            <consortium name="The Broad Institute Genome Sequencing Center for Infectious Disease"/>
            <person name="Wu L."/>
            <person name="Ma J."/>
        </authorList>
    </citation>
    <scope>NUCLEOTIDE SEQUENCE [LARGE SCALE GENOMIC DNA]</scope>
    <source>
        <strain evidence="4">JCM 12393</strain>
    </source>
</reference>
<feature type="transmembrane region" description="Helical" evidence="2">
    <location>
        <begin position="142"/>
        <end position="163"/>
    </location>
</feature>